<accession>A0A674CP48</accession>
<dbReference type="FunFam" id="4.10.75.10:FF:000001">
    <property type="entry name" value="Anosmin 1"/>
    <property type="match status" value="1"/>
</dbReference>
<proteinExistence type="predicted"/>
<dbReference type="InParanoid" id="A0A674CP48"/>
<name>A0A674CP48_SALTR</name>
<evidence type="ECO:0000313" key="2">
    <source>
        <dbReference type="Ensembl" id="ENSSTUP00000085525.1"/>
    </source>
</evidence>
<dbReference type="PANTHER" id="PTHR19441:SF95">
    <property type="entry name" value="PERLWAPIN ISOFORM X1"/>
    <property type="match status" value="1"/>
</dbReference>
<dbReference type="OMA" id="NDENCCH"/>
<dbReference type="SUPFAM" id="SSF57256">
    <property type="entry name" value="Elafin-like"/>
    <property type="match status" value="1"/>
</dbReference>
<keyword evidence="3" id="KW-1185">Reference proteome</keyword>
<dbReference type="Gene3D" id="4.10.75.10">
    <property type="entry name" value="Elafin-like"/>
    <property type="match status" value="1"/>
</dbReference>
<dbReference type="Proteomes" id="UP000472277">
    <property type="component" value="Chromosome 28"/>
</dbReference>
<dbReference type="SMART" id="SM00217">
    <property type="entry name" value="WAP"/>
    <property type="match status" value="1"/>
</dbReference>
<evidence type="ECO:0000313" key="3">
    <source>
        <dbReference type="Proteomes" id="UP000472277"/>
    </source>
</evidence>
<sequence length="72" mass="7958">MTFCDHFGFLDICSNCVPKGKPGMCPRRRWGMGICAEFCSNDSDCPNDENCCHNGCGHVCIAPYTGPSRRTH</sequence>
<evidence type="ECO:0000259" key="1">
    <source>
        <dbReference type="PROSITE" id="PS51390"/>
    </source>
</evidence>
<feature type="domain" description="WAP" evidence="1">
    <location>
        <begin position="18"/>
        <end position="64"/>
    </location>
</feature>
<dbReference type="GO" id="GO:0005615">
    <property type="term" value="C:extracellular space"/>
    <property type="evidence" value="ECO:0007669"/>
    <property type="project" value="TreeGrafter"/>
</dbReference>
<dbReference type="InterPro" id="IPR008197">
    <property type="entry name" value="WAP_dom"/>
</dbReference>
<dbReference type="GO" id="GO:0045087">
    <property type="term" value="P:innate immune response"/>
    <property type="evidence" value="ECO:0007669"/>
    <property type="project" value="TreeGrafter"/>
</dbReference>
<dbReference type="InterPro" id="IPR050514">
    <property type="entry name" value="WAP_four-disulfide_core"/>
</dbReference>
<reference evidence="2" key="2">
    <citation type="submission" date="2025-09" db="UniProtKB">
        <authorList>
            <consortium name="Ensembl"/>
        </authorList>
    </citation>
    <scope>IDENTIFICATION</scope>
</reference>
<dbReference type="GO" id="GO:0019731">
    <property type="term" value="P:antibacterial humoral response"/>
    <property type="evidence" value="ECO:0007669"/>
    <property type="project" value="TreeGrafter"/>
</dbReference>
<dbReference type="GO" id="GO:0004867">
    <property type="term" value="F:serine-type endopeptidase inhibitor activity"/>
    <property type="evidence" value="ECO:0007669"/>
    <property type="project" value="TreeGrafter"/>
</dbReference>
<dbReference type="GeneTree" id="ENSGT01060000248706"/>
<dbReference type="Pfam" id="PF00095">
    <property type="entry name" value="WAP"/>
    <property type="match status" value="1"/>
</dbReference>
<dbReference type="PROSITE" id="PS51390">
    <property type="entry name" value="WAP"/>
    <property type="match status" value="1"/>
</dbReference>
<protein>
    <recommendedName>
        <fullName evidence="1">WAP domain-containing protein</fullName>
    </recommendedName>
</protein>
<dbReference type="InterPro" id="IPR036645">
    <property type="entry name" value="Elafin-like_sf"/>
</dbReference>
<dbReference type="PANTHER" id="PTHR19441">
    <property type="entry name" value="WHEY ACDIC PROTEIN WAP"/>
    <property type="match status" value="1"/>
</dbReference>
<reference evidence="2" key="1">
    <citation type="submission" date="2025-08" db="UniProtKB">
        <authorList>
            <consortium name="Ensembl"/>
        </authorList>
    </citation>
    <scope>IDENTIFICATION</scope>
</reference>
<dbReference type="Ensembl" id="ENSSTUT00000090982.1">
    <property type="protein sequence ID" value="ENSSTUP00000085525.1"/>
    <property type="gene ID" value="ENSSTUG00000037619.1"/>
</dbReference>
<dbReference type="AlphaFoldDB" id="A0A674CP48"/>
<dbReference type="PRINTS" id="PR00003">
    <property type="entry name" value="4DISULPHCORE"/>
</dbReference>
<organism evidence="2 3">
    <name type="scientific">Salmo trutta</name>
    <name type="common">Brown trout</name>
    <dbReference type="NCBI Taxonomy" id="8032"/>
    <lineage>
        <taxon>Eukaryota</taxon>
        <taxon>Metazoa</taxon>
        <taxon>Chordata</taxon>
        <taxon>Craniata</taxon>
        <taxon>Vertebrata</taxon>
        <taxon>Euteleostomi</taxon>
        <taxon>Actinopterygii</taxon>
        <taxon>Neopterygii</taxon>
        <taxon>Teleostei</taxon>
        <taxon>Protacanthopterygii</taxon>
        <taxon>Salmoniformes</taxon>
        <taxon>Salmonidae</taxon>
        <taxon>Salmoninae</taxon>
        <taxon>Salmo</taxon>
    </lineage>
</organism>